<dbReference type="Pfam" id="PF01212">
    <property type="entry name" value="Beta_elim_lyase"/>
    <property type="match status" value="1"/>
</dbReference>
<feature type="domain" description="Aromatic amino acid beta-eliminating lyase/threonine aldolase" evidence="5">
    <location>
        <begin position="5"/>
        <end position="46"/>
    </location>
</feature>
<dbReference type="PANTHER" id="PTHR48097:SF9">
    <property type="entry name" value="L-THREONINE ALDOLASE"/>
    <property type="match status" value="1"/>
</dbReference>
<dbReference type="Gene3D" id="3.40.640.10">
    <property type="entry name" value="Type I PLP-dependent aspartate aminotransferase-like (Major domain)"/>
    <property type="match status" value="1"/>
</dbReference>
<evidence type="ECO:0000256" key="3">
    <source>
        <dbReference type="ARBA" id="ARBA00022898"/>
    </source>
</evidence>
<dbReference type="InterPro" id="IPR015421">
    <property type="entry name" value="PyrdxlP-dep_Trfase_major"/>
</dbReference>
<name>A0A511V7M3_9BACL</name>
<dbReference type="AlphaFoldDB" id="A0A511V7M3"/>
<evidence type="ECO:0000256" key="4">
    <source>
        <dbReference type="ARBA" id="ARBA00023239"/>
    </source>
</evidence>
<comment type="cofactor">
    <cofactor evidence="1">
        <name>pyridoxal 5'-phosphate</name>
        <dbReference type="ChEBI" id="CHEBI:597326"/>
    </cofactor>
</comment>
<dbReference type="EMBL" id="BJXX01000106">
    <property type="protein sequence ID" value="GEN34955.1"/>
    <property type="molecule type" value="Genomic_DNA"/>
</dbReference>
<keyword evidence="3" id="KW-0663">Pyridoxal phosphate</keyword>
<keyword evidence="4" id="KW-0456">Lyase</keyword>
<dbReference type="OrthoDB" id="9774495at2"/>
<dbReference type="GO" id="GO:0005829">
    <property type="term" value="C:cytosol"/>
    <property type="evidence" value="ECO:0007669"/>
    <property type="project" value="TreeGrafter"/>
</dbReference>
<organism evidence="6 7">
    <name type="scientific">Aneurinibacillus danicus</name>
    <dbReference type="NCBI Taxonomy" id="267746"/>
    <lineage>
        <taxon>Bacteria</taxon>
        <taxon>Bacillati</taxon>
        <taxon>Bacillota</taxon>
        <taxon>Bacilli</taxon>
        <taxon>Bacillales</taxon>
        <taxon>Paenibacillaceae</taxon>
        <taxon>Aneurinibacillus group</taxon>
        <taxon>Aneurinibacillus</taxon>
    </lineage>
</organism>
<proteinExistence type="inferred from homology"/>
<dbReference type="Gene3D" id="3.90.1150.10">
    <property type="entry name" value="Aspartate Aminotransferase, domain 1"/>
    <property type="match status" value="1"/>
</dbReference>
<comment type="similarity">
    <text evidence="2">Belongs to the threonine aldolase family.</text>
</comment>
<dbReference type="FunFam" id="3.90.1150.10:FF:000041">
    <property type="entry name" value="Low-specificity L-threonine aldolase"/>
    <property type="match status" value="1"/>
</dbReference>
<comment type="caution">
    <text evidence="6">The sequence shown here is derived from an EMBL/GenBank/DDBJ whole genome shotgun (WGS) entry which is preliminary data.</text>
</comment>
<evidence type="ECO:0000256" key="2">
    <source>
        <dbReference type="ARBA" id="ARBA00006966"/>
    </source>
</evidence>
<protein>
    <recommendedName>
        <fullName evidence="5">Aromatic amino acid beta-eliminating lyase/threonine aldolase domain-containing protein</fullName>
    </recommendedName>
</protein>
<dbReference type="InterPro" id="IPR015422">
    <property type="entry name" value="PyrdxlP-dep_Trfase_small"/>
</dbReference>
<dbReference type="GO" id="GO:0006545">
    <property type="term" value="P:glycine biosynthetic process"/>
    <property type="evidence" value="ECO:0007669"/>
    <property type="project" value="TreeGrafter"/>
</dbReference>
<reference evidence="6 7" key="1">
    <citation type="submission" date="2019-07" db="EMBL/GenBank/DDBJ databases">
        <title>Whole genome shotgun sequence of Aneurinibacillus danicus NBRC 102444.</title>
        <authorList>
            <person name="Hosoyama A."/>
            <person name="Uohara A."/>
            <person name="Ohji S."/>
            <person name="Ichikawa N."/>
        </authorList>
    </citation>
    <scope>NUCLEOTIDE SEQUENCE [LARGE SCALE GENOMIC DNA]</scope>
    <source>
        <strain evidence="6 7">NBRC 102444</strain>
    </source>
</reference>
<dbReference type="InterPro" id="IPR015424">
    <property type="entry name" value="PyrdxlP-dep_Trfase"/>
</dbReference>
<evidence type="ECO:0000313" key="7">
    <source>
        <dbReference type="Proteomes" id="UP000321157"/>
    </source>
</evidence>
<gene>
    <name evidence="6" type="ORF">ADA01nite_24150</name>
</gene>
<sequence>MNIIDFRSDTLTKPTEEMRKLMYEAEVGDDVYGEDPTVRRLEEKAALRQAGVLAAPGLYALEVMSQRLHEDHARARRLAERLHEVPGLYVDIDTIETNIVLCDIAETGLNAVEFQQRIAEAGIKASPFGEGIIRFVTHRHITDEDIEEAGERILSLLHGQLAK</sequence>
<dbReference type="GO" id="GO:0006567">
    <property type="term" value="P:L-threonine catabolic process"/>
    <property type="evidence" value="ECO:0007669"/>
    <property type="project" value="TreeGrafter"/>
</dbReference>
<dbReference type="InterPro" id="IPR001597">
    <property type="entry name" value="ArAA_b-elim_lyase/Thr_aldolase"/>
</dbReference>
<keyword evidence="7" id="KW-1185">Reference proteome</keyword>
<evidence type="ECO:0000259" key="5">
    <source>
        <dbReference type="Pfam" id="PF01212"/>
    </source>
</evidence>
<accession>A0A511V7M3</accession>
<evidence type="ECO:0000256" key="1">
    <source>
        <dbReference type="ARBA" id="ARBA00001933"/>
    </source>
</evidence>
<evidence type="ECO:0000313" key="6">
    <source>
        <dbReference type="EMBL" id="GEN34955.1"/>
    </source>
</evidence>
<dbReference type="Proteomes" id="UP000321157">
    <property type="component" value="Unassembled WGS sequence"/>
</dbReference>
<dbReference type="PANTHER" id="PTHR48097">
    <property type="entry name" value="L-THREONINE ALDOLASE-RELATED"/>
    <property type="match status" value="1"/>
</dbReference>
<dbReference type="SUPFAM" id="SSF53383">
    <property type="entry name" value="PLP-dependent transferases"/>
    <property type="match status" value="2"/>
</dbReference>
<dbReference type="GO" id="GO:0008732">
    <property type="term" value="F:L-allo-threonine aldolase activity"/>
    <property type="evidence" value="ECO:0007669"/>
    <property type="project" value="TreeGrafter"/>
</dbReference>